<evidence type="ECO:0000259" key="1">
    <source>
        <dbReference type="Pfam" id="PF03235"/>
    </source>
</evidence>
<protein>
    <recommendedName>
        <fullName evidence="5">DUF262 domain-containing protein</fullName>
    </recommendedName>
</protein>
<dbReference type="AlphaFoldDB" id="A0A1P9WS48"/>
<sequence>MQAKETRLRHILEGQNQYVIPLFQRTYSWDAKEWQILWDDLVELLEGDHSRTHFVGSIVSMPTISVPEGVAKYLLIDGQQRVTTVFILLTLLRNKAKEVGEGRLADEIENTLLVNSYQDGEDYYKLMPTQVDRVAYKAILKGTHKDSDSQIQRAYDFFARKFSQKKPDIRRLKELIRTNLSLVSIVLDPDDNPHLVFESLNAKGRPLTQSDLIRNYFFMRVHVSQQEVIYSKYWQPMQTRLGDNLTEFIRHFLTRKGAVVKQSDVYQILKSEVSVTNALEYLEQLARYSEYYKKLLDPALEINSSIENYLRRLNRIEVTTAYPLLLNLYSDYENKHLSSGDFVQMLQVLENYLIRRFICGYATNQLNKIFPAIYQTLDKNPEGPVEGLKQVLHTKGYPKDAEVLLRLKDAKLYGAGDRLNKTRLILETLEDEFGHKEKVSFSNLTVEHIMPQTLTSWWQNHLGTEWQDTHELLLHTIGNLTLTAYNSELSNDSFIAKKERFAQSHLELNAYFENILGWNSEQIERRSEKLALTAIAIWPYFGRDETEQELGPVTGSTPTRLFILGEEFEVKSWRDVLEHTLNTIAFLEPEKFSIVVEELPHFISKNNAVLRSERQLNNGYFVEVNLSARRIERLCIQAIQTAELTIDDWKVTFVRGH</sequence>
<gene>
    <name evidence="3" type="ORF">AWR27_01685</name>
</gene>
<dbReference type="KEGG" id="smon:AWR27_01685"/>
<dbReference type="InterPro" id="IPR004919">
    <property type="entry name" value="GmrSD_N"/>
</dbReference>
<dbReference type="RefSeq" id="WP_077129592.1">
    <property type="nucleotide sequence ID" value="NZ_CP014263.1"/>
</dbReference>
<evidence type="ECO:0000259" key="2">
    <source>
        <dbReference type="Pfam" id="PF07510"/>
    </source>
</evidence>
<dbReference type="OrthoDB" id="9798761at2"/>
<dbReference type="InterPro" id="IPR011089">
    <property type="entry name" value="GmrSD_C"/>
</dbReference>
<dbReference type="PANTHER" id="PTHR35149:SF2">
    <property type="entry name" value="DUF262 DOMAIN-CONTAINING PROTEIN"/>
    <property type="match status" value="1"/>
</dbReference>
<keyword evidence="4" id="KW-1185">Reference proteome</keyword>
<feature type="domain" description="GmrSD restriction endonucleases C-terminal" evidence="2">
    <location>
        <begin position="397"/>
        <end position="531"/>
    </location>
</feature>
<accession>A0A1P9WS48</accession>
<name>A0A1P9WS48_9BACT</name>
<organism evidence="3 4">
    <name type="scientific">Spirosoma montaniterrae</name>
    <dbReference type="NCBI Taxonomy" id="1178516"/>
    <lineage>
        <taxon>Bacteria</taxon>
        <taxon>Pseudomonadati</taxon>
        <taxon>Bacteroidota</taxon>
        <taxon>Cytophagia</taxon>
        <taxon>Cytophagales</taxon>
        <taxon>Cytophagaceae</taxon>
        <taxon>Spirosoma</taxon>
    </lineage>
</organism>
<dbReference type="Pfam" id="PF03235">
    <property type="entry name" value="GmrSD_N"/>
    <property type="match status" value="1"/>
</dbReference>
<dbReference type="STRING" id="1178516.AWR27_01685"/>
<evidence type="ECO:0000313" key="4">
    <source>
        <dbReference type="Proteomes" id="UP000187941"/>
    </source>
</evidence>
<proteinExistence type="predicted"/>
<dbReference type="PANTHER" id="PTHR35149">
    <property type="entry name" value="SLL5132 PROTEIN"/>
    <property type="match status" value="1"/>
</dbReference>
<evidence type="ECO:0000313" key="3">
    <source>
        <dbReference type="EMBL" id="AQG78170.1"/>
    </source>
</evidence>
<dbReference type="EMBL" id="CP014263">
    <property type="protein sequence ID" value="AQG78170.1"/>
    <property type="molecule type" value="Genomic_DNA"/>
</dbReference>
<dbReference type="Pfam" id="PF07510">
    <property type="entry name" value="GmrSD_C"/>
    <property type="match status" value="1"/>
</dbReference>
<evidence type="ECO:0008006" key="5">
    <source>
        <dbReference type="Google" id="ProtNLM"/>
    </source>
</evidence>
<feature type="domain" description="GmrSD restriction endonucleases N-terminal" evidence="1">
    <location>
        <begin position="9"/>
        <end position="218"/>
    </location>
</feature>
<dbReference type="Proteomes" id="UP000187941">
    <property type="component" value="Chromosome"/>
</dbReference>
<reference evidence="3 4" key="1">
    <citation type="submission" date="2016-01" db="EMBL/GenBank/DDBJ databases">
        <authorList>
            <person name="Oliw E.H."/>
        </authorList>
    </citation>
    <scope>NUCLEOTIDE SEQUENCE [LARGE SCALE GENOMIC DNA]</scope>
    <source>
        <strain evidence="3 4">DY10</strain>
    </source>
</reference>